<protein>
    <submittedName>
        <fullName evidence="1">Uncharacterized protein</fullName>
    </submittedName>
</protein>
<dbReference type="EMBL" id="QXIR01000001">
    <property type="protein sequence ID" value="RIW38977.1"/>
    <property type="molecule type" value="Genomic_DNA"/>
</dbReference>
<dbReference type="AlphaFoldDB" id="A0A3A1R7L2"/>
<sequence>MMTNRKEESGSLLAAGALELDWPPRLRLRGLTYQKRKRPFNDVRIGGLLYEIKESQRIE</sequence>
<organism evidence="1 2">
    <name type="scientific">Bacillus salacetis</name>
    <dbReference type="NCBI Taxonomy" id="2315464"/>
    <lineage>
        <taxon>Bacteria</taxon>
        <taxon>Bacillati</taxon>
        <taxon>Bacillota</taxon>
        <taxon>Bacilli</taxon>
        <taxon>Bacillales</taxon>
        <taxon>Bacillaceae</taxon>
        <taxon>Bacillus</taxon>
    </lineage>
</organism>
<accession>A0A3A1R7L2</accession>
<proteinExistence type="predicted"/>
<evidence type="ECO:0000313" key="2">
    <source>
        <dbReference type="Proteomes" id="UP000265801"/>
    </source>
</evidence>
<dbReference type="Proteomes" id="UP000265801">
    <property type="component" value="Unassembled WGS sequence"/>
</dbReference>
<keyword evidence="2" id="KW-1185">Reference proteome</keyword>
<name>A0A3A1R7L2_9BACI</name>
<comment type="caution">
    <text evidence="1">The sequence shown here is derived from an EMBL/GenBank/DDBJ whole genome shotgun (WGS) entry which is preliminary data.</text>
</comment>
<reference evidence="1 2" key="1">
    <citation type="submission" date="2018-09" db="EMBL/GenBank/DDBJ databases">
        <title>Bacillus saliacetes sp. nov., isolated from Thai shrimp paste (Ka-pi).</title>
        <authorList>
            <person name="Daroonpunt R."/>
            <person name="Tanasupawat S."/>
            <person name="Yiamsombut S."/>
        </authorList>
    </citation>
    <scope>NUCLEOTIDE SEQUENCE [LARGE SCALE GENOMIC DNA]</scope>
    <source>
        <strain evidence="1 2">SKP7-4</strain>
    </source>
</reference>
<gene>
    <name evidence="1" type="ORF">D3H55_01095</name>
</gene>
<evidence type="ECO:0000313" key="1">
    <source>
        <dbReference type="EMBL" id="RIW38977.1"/>
    </source>
</evidence>